<gene>
    <name evidence="1" type="ORF">L1987_25013</name>
</gene>
<accession>A0ACB9IMM0</accession>
<dbReference type="EMBL" id="CM042025">
    <property type="protein sequence ID" value="KAI3809046.1"/>
    <property type="molecule type" value="Genomic_DNA"/>
</dbReference>
<sequence length="334" mass="37936">MSHLDELEHLRIPLDHIISATTNFADHNFLGQGGFGRVYKGQLPPDHPSAGTTVAVKRLEVQLGQGDHEFLMEIVMLSRYKHNNLVSLIGFVDQGREKILVYKNEDNGSLDKHLDSTNLTWEQLLCGRFAMLVKCEDKQRRLLSEWVKVHYGKGKLDEIIFPGLVEQMKAGSLELFSKIAFKCLNGDRKLRPTMRSIVVELESALEHQLGKRITAPERQTGTRTKLWGSKMGGSPFLFQLQGNQKLRNITIYHRVFIEGITLTAEDSNGLSHFEQYGSLPYSIYGYVDRTVQKSEINLDAEEEIIGLSGSVGVYNGYYYYYFGGLILELYPSRL</sequence>
<evidence type="ECO:0000313" key="2">
    <source>
        <dbReference type="Proteomes" id="UP001056120"/>
    </source>
</evidence>
<proteinExistence type="predicted"/>
<reference evidence="2" key="1">
    <citation type="journal article" date="2022" name="Mol. Ecol. Resour.">
        <title>The genomes of chicory, endive, great burdock and yacon provide insights into Asteraceae palaeo-polyploidization history and plant inulin production.</title>
        <authorList>
            <person name="Fan W."/>
            <person name="Wang S."/>
            <person name="Wang H."/>
            <person name="Wang A."/>
            <person name="Jiang F."/>
            <person name="Liu H."/>
            <person name="Zhao H."/>
            <person name="Xu D."/>
            <person name="Zhang Y."/>
        </authorList>
    </citation>
    <scope>NUCLEOTIDE SEQUENCE [LARGE SCALE GENOMIC DNA]</scope>
    <source>
        <strain evidence="2">cv. Yunnan</strain>
    </source>
</reference>
<comment type="caution">
    <text evidence="1">The sequence shown here is derived from an EMBL/GenBank/DDBJ whole genome shotgun (WGS) entry which is preliminary data.</text>
</comment>
<keyword evidence="2" id="KW-1185">Reference proteome</keyword>
<reference evidence="1 2" key="2">
    <citation type="journal article" date="2022" name="Mol. Ecol. Resour.">
        <title>The genomes of chicory, endive, great burdock and yacon provide insights into Asteraceae paleo-polyploidization history and plant inulin production.</title>
        <authorList>
            <person name="Fan W."/>
            <person name="Wang S."/>
            <person name="Wang H."/>
            <person name="Wang A."/>
            <person name="Jiang F."/>
            <person name="Liu H."/>
            <person name="Zhao H."/>
            <person name="Xu D."/>
            <person name="Zhang Y."/>
        </authorList>
    </citation>
    <scope>NUCLEOTIDE SEQUENCE [LARGE SCALE GENOMIC DNA]</scope>
    <source>
        <strain evidence="2">cv. Yunnan</strain>
        <tissue evidence="1">Leaves</tissue>
    </source>
</reference>
<protein>
    <submittedName>
        <fullName evidence="1">Uncharacterized protein</fullName>
    </submittedName>
</protein>
<organism evidence="1 2">
    <name type="scientific">Smallanthus sonchifolius</name>
    <dbReference type="NCBI Taxonomy" id="185202"/>
    <lineage>
        <taxon>Eukaryota</taxon>
        <taxon>Viridiplantae</taxon>
        <taxon>Streptophyta</taxon>
        <taxon>Embryophyta</taxon>
        <taxon>Tracheophyta</taxon>
        <taxon>Spermatophyta</taxon>
        <taxon>Magnoliopsida</taxon>
        <taxon>eudicotyledons</taxon>
        <taxon>Gunneridae</taxon>
        <taxon>Pentapetalae</taxon>
        <taxon>asterids</taxon>
        <taxon>campanulids</taxon>
        <taxon>Asterales</taxon>
        <taxon>Asteraceae</taxon>
        <taxon>Asteroideae</taxon>
        <taxon>Heliantheae alliance</taxon>
        <taxon>Millerieae</taxon>
        <taxon>Smallanthus</taxon>
    </lineage>
</organism>
<dbReference type="Proteomes" id="UP001056120">
    <property type="component" value="Linkage Group LG08"/>
</dbReference>
<name>A0ACB9IMM0_9ASTR</name>
<evidence type="ECO:0000313" key="1">
    <source>
        <dbReference type="EMBL" id="KAI3809046.1"/>
    </source>
</evidence>